<dbReference type="Proteomes" id="UP000095009">
    <property type="component" value="Unassembled WGS sequence"/>
</dbReference>
<name>A0A1E3PGP2_9ASCO</name>
<sequence>MGTTKDDGIGKSKKAPKKPSKRKDKKPDINGGTSDYIEPSKTDISSLRPIPTIKTSPPTPACSSNTTPLKSPQRSFSLDSDDDDTADFFHTAQNKGASKEKRLNELISELLPSLKGTSINRSASGVEVSTEKKSLPIVEKSPKHIIQEPPYDGNSLGDELTIRFQDNSDKSTLKNDNSGIMDTGLSVDIQNIYPAGFSMNTKSVDGADSMIHSPIEPVVSTETTPRSSNSMTSIFTEGLSESSKETFIVSKQSLTLTGITPRKRRVSDTHIHDFAPTPKRQEIDFDFNYRDAISTSTPIQDNDGKTHSAYFSTEHQTFSYSSRRNEHRPNTKYSSTFDNIKQFQQPSFDENFDENLFQSFIVASDENSNSPIYELGGDDRQLIFDDETTESISGDEWSSDYEAYEMDSQSKSGFVKNMMTGGLILIATTIGILAVRKILTPLLVKRGFSLDYQYLSFFQKLKDFFSFYYERESYGWKIWKPLVNSISQKFRNFSFSFLDLSKDFSLWLSDIYECKLHINSKENYIDHTYSRNFDHTSTKSFLTTIKSEYLKGKGREILSRFQPFNHQPVDMVNYVPEWYKKWEQEEYIRSTVTAIGLRN</sequence>
<feature type="compositionally biased region" description="Polar residues" evidence="1">
    <location>
        <begin position="61"/>
        <end position="74"/>
    </location>
</feature>
<feature type="compositionally biased region" description="Basic and acidic residues" evidence="1">
    <location>
        <begin position="1"/>
        <end position="10"/>
    </location>
</feature>
<dbReference type="AlphaFoldDB" id="A0A1E3PGP2"/>
<dbReference type="EMBL" id="KV454411">
    <property type="protein sequence ID" value="ODQ64480.1"/>
    <property type="molecule type" value="Genomic_DNA"/>
</dbReference>
<accession>A0A1E3PGP2</accession>
<reference evidence="2 3" key="1">
    <citation type="journal article" date="2016" name="Proc. Natl. Acad. Sci. U.S.A.">
        <title>Comparative genomics of biotechnologically important yeasts.</title>
        <authorList>
            <person name="Riley R."/>
            <person name="Haridas S."/>
            <person name="Wolfe K.H."/>
            <person name="Lopes M.R."/>
            <person name="Hittinger C.T."/>
            <person name="Goeker M."/>
            <person name="Salamov A.A."/>
            <person name="Wisecaver J.H."/>
            <person name="Long T.M."/>
            <person name="Calvey C.H."/>
            <person name="Aerts A.L."/>
            <person name="Barry K.W."/>
            <person name="Choi C."/>
            <person name="Clum A."/>
            <person name="Coughlan A.Y."/>
            <person name="Deshpande S."/>
            <person name="Douglass A.P."/>
            <person name="Hanson S.J."/>
            <person name="Klenk H.-P."/>
            <person name="LaButti K.M."/>
            <person name="Lapidus A."/>
            <person name="Lindquist E.A."/>
            <person name="Lipzen A.M."/>
            <person name="Meier-Kolthoff J.P."/>
            <person name="Ohm R.A."/>
            <person name="Otillar R.P."/>
            <person name="Pangilinan J.L."/>
            <person name="Peng Y."/>
            <person name="Rokas A."/>
            <person name="Rosa C.A."/>
            <person name="Scheuner C."/>
            <person name="Sibirny A.A."/>
            <person name="Slot J.C."/>
            <person name="Stielow J.B."/>
            <person name="Sun H."/>
            <person name="Kurtzman C.P."/>
            <person name="Blackwell M."/>
            <person name="Grigoriev I.V."/>
            <person name="Jeffries T.W."/>
        </authorList>
    </citation>
    <scope>NUCLEOTIDE SEQUENCE [LARGE SCALE GENOMIC DNA]</scope>
    <source>
        <strain evidence="2 3">DSM 6958</strain>
    </source>
</reference>
<protein>
    <submittedName>
        <fullName evidence="2">Uncharacterized protein</fullName>
    </submittedName>
</protein>
<keyword evidence="3" id="KW-1185">Reference proteome</keyword>
<feature type="compositionally biased region" description="Basic residues" evidence="1">
    <location>
        <begin position="11"/>
        <end position="24"/>
    </location>
</feature>
<feature type="region of interest" description="Disordered" evidence="1">
    <location>
        <begin position="1"/>
        <end position="82"/>
    </location>
</feature>
<organism evidence="2 3">
    <name type="scientific">Nadsonia fulvescens var. elongata DSM 6958</name>
    <dbReference type="NCBI Taxonomy" id="857566"/>
    <lineage>
        <taxon>Eukaryota</taxon>
        <taxon>Fungi</taxon>
        <taxon>Dikarya</taxon>
        <taxon>Ascomycota</taxon>
        <taxon>Saccharomycotina</taxon>
        <taxon>Dipodascomycetes</taxon>
        <taxon>Dipodascales</taxon>
        <taxon>Dipodascales incertae sedis</taxon>
        <taxon>Nadsonia</taxon>
    </lineage>
</organism>
<evidence type="ECO:0000256" key="1">
    <source>
        <dbReference type="SAM" id="MobiDB-lite"/>
    </source>
</evidence>
<gene>
    <name evidence="2" type="ORF">NADFUDRAFT_83470</name>
</gene>
<evidence type="ECO:0000313" key="3">
    <source>
        <dbReference type="Proteomes" id="UP000095009"/>
    </source>
</evidence>
<proteinExistence type="predicted"/>
<evidence type="ECO:0000313" key="2">
    <source>
        <dbReference type="EMBL" id="ODQ64480.1"/>
    </source>
</evidence>